<dbReference type="Proteomes" id="UP001501442">
    <property type="component" value="Unassembled WGS sequence"/>
</dbReference>
<proteinExistence type="predicted"/>
<organism evidence="1 2">
    <name type="scientific">Actinoallomurus vinaceus</name>
    <dbReference type="NCBI Taxonomy" id="1080074"/>
    <lineage>
        <taxon>Bacteria</taxon>
        <taxon>Bacillati</taxon>
        <taxon>Actinomycetota</taxon>
        <taxon>Actinomycetes</taxon>
        <taxon>Streptosporangiales</taxon>
        <taxon>Thermomonosporaceae</taxon>
        <taxon>Actinoallomurus</taxon>
    </lineage>
</organism>
<comment type="caution">
    <text evidence="1">The sequence shown here is derived from an EMBL/GenBank/DDBJ whole genome shotgun (WGS) entry which is preliminary data.</text>
</comment>
<evidence type="ECO:0000313" key="1">
    <source>
        <dbReference type="EMBL" id="GAA4626919.1"/>
    </source>
</evidence>
<sequence length="53" mass="5718">MPDLDGPEQDECELCGEEISDKPGYEGTEFVTGPSEVVVAHEQCGRDAGYEQA</sequence>
<dbReference type="RefSeq" id="WP_345432102.1">
    <property type="nucleotide sequence ID" value="NZ_BAABHK010000004.1"/>
</dbReference>
<dbReference type="EMBL" id="BAABHK010000004">
    <property type="protein sequence ID" value="GAA4626919.1"/>
    <property type="molecule type" value="Genomic_DNA"/>
</dbReference>
<accession>A0ABP8UC34</accession>
<protein>
    <recommendedName>
        <fullName evidence="3">Small CPxCG-related zinc finger protein</fullName>
    </recommendedName>
</protein>
<evidence type="ECO:0000313" key="2">
    <source>
        <dbReference type="Proteomes" id="UP001501442"/>
    </source>
</evidence>
<reference evidence="2" key="1">
    <citation type="journal article" date="2019" name="Int. J. Syst. Evol. Microbiol.">
        <title>The Global Catalogue of Microorganisms (GCM) 10K type strain sequencing project: providing services to taxonomists for standard genome sequencing and annotation.</title>
        <authorList>
            <consortium name="The Broad Institute Genomics Platform"/>
            <consortium name="The Broad Institute Genome Sequencing Center for Infectious Disease"/>
            <person name="Wu L."/>
            <person name="Ma J."/>
        </authorList>
    </citation>
    <scope>NUCLEOTIDE SEQUENCE [LARGE SCALE GENOMIC DNA]</scope>
    <source>
        <strain evidence="2">JCM 17939</strain>
    </source>
</reference>
<gene>
    <name evidence="1" type="ORF">GCM10023196_037120</name>
</gene>
<keyword evidence="2" id="KW-1185">Reference proteome</keyword>
<evidence type="ECO:0008006" key="3">
    <source>
        <dbReference type="Google" id="ProtNLM"/>
    </source>
</evidence>
<name>A0ABP8UC34_9ACTN</name>